<dbReference type="WBParaSite" id="RSKR_0001187000.1">
    <property type="protein sequence ID" value="RSKR_0001187000.1"/>
    <property type="gene ID" value="RSKR_0001187000"/>
</dbReference>
<sequence>MMIPQINLAFHLKLSGFNVISVSVGCLVGTEANLHLIKTKHILLSSQKANYQKSSSTILNSQAIISLCIKTSLDVKEKS</sequence>
<protein>
    <submittedName>
        <fullName evidence="2">Hydroxyethylthiazole kinase</fullName>
    </submittedName>
</protein>
<accession>A0AC35UIQ8</accession>
<proteinExistence type="predicted"/>
<evidence type="ECO:0000313" key="2">
    <source>
        <dbReference type="WBParaSite" id="RSKR_0001187000.1"/>
    </source>
</evidence>
<evidence type="ECO:0000313" key="1">
    <source>
        <dbReference type="Proteomes" id="UP000095286"/>
    </source>
</evidence>
<dbReference type="Proteomes" id="UP000095286">
    <property type="component" value="Unplaced"/>
</dbReference>
<name>A0AC35UIQ8_9BILA</name>
<reference evidence="2" key="1">
    <citation type="submission" date="2016-11" db="UniProtKB">
        <authorList>
            <consortium name="WormBaseParasite"/>
        </authorList>
    </citation>
    <scope>IDENTIFICATION</scope>
    <source>
        <strain evidence="2">KR3021</strain>
    </source>
</reference>
<organism evidence="1 2">
    <name type="scientific">Rhabditophanes sp. KR3021</name>
    <dbReference type="NCBI Taxonomy" id="114890"/>
    <lineage>
        <taxon>Eukaryota</taxon>
        <taxon>Metazoa</taxon>
        <taxon>Ecdysozoa</taxon>
        <taxon>Nematoda</taxon>
        <taxon>Chromadorea</taxon>
        <taxon>Rhabditida</taxon>
        <taxon>Tylenchina</taxon>
        <taxon>Panagrolaimomorpha</taxon>
        <taxon>Strongyloidoidea</taxon>
        <taxon>Alloionematidae</taxon>
        <taxon>Rhabditophanes</taxon>
    </lineage>
</organism>